<dbReference type="Gene3D" id="1.10.340.30">
    <property type="entry name" value="Hypothetical protein, domain 2"/>
    <property type="match status" value="1"/>
</dbReference>
<reference evidence="1 2" key="1">
    <citation type="submission" date="2024-09" db="EMBL/GenBank/DDBJ databases">
        <authorList>
            <person name="Sun Q."/>
            <person name="Mori K."/>
        </authorList>
    </citation>
    <scope>NUCLEOTIDE SEQUENCE [LARGE SCALE GENOMIC DNA]</scope>
    <source>
        <strain evidence="1 2">KCTC 23315</strain>
    </source>
</reference>
<comment type="caution">
    <text evidence="1">The sequence shown here is derived from an EMBL/GenBank/DDBJ whole genome shotgun (WGS) entry which is preliminary data.</text>
</comment>
<accession>A0ABV6B9Q2</accession>
<name>A0ABV6B9Q2_9GAMM</name>
<dbReference type="InterPro" id="IPR011257">
    <property type="entry name" value="DNA_glycosylase"/>
</dbReference>
<dbReference type="Pfam" id="PF03352">
    <property type="entry name" value="Adenine_glyco"/>
    <property type="match status" value="1"/>
</dbReference>
<evidence type="ECO:0000313" key="2">
    <source>
        <dbReference type="Proteomes" id="UP001589813"/>
    </source>
</evidence>
<dbReference type="PANTHER" id="PTHR30037:SF3">
    <property type="entry name" value="BLR0857 PROTEIN"/>
    <property type="match status" value="1"/>
</dbReference>
<dbReference type="RefSeq" id="WP_377239326.1">
    <property type="nucleotide sequence ID" value="NZ_JBHLXP010000001.1"/>
</dbReference>
<protein>
    <submittedName>
        <fullName evidence="1">DNA-3-methyladenine glycosylase I</fullName>
        <ecNumber evidence="1">3.2.2.20</ecNumber>
    </submittedName>
</protein>
<dbReference type="SUPFAM" id="SSF48150">
    <property type="entry name" value="DNA-glycosylase"/>
    <property type="match status" value="1"/>
</dbReference>
<dbReference type="InterPro" id="IPR005019">
    <property type="entry name" value="Adenine_glyco"/>
</dbReference>
<keyword evidence="1" id="KW-0326">Glycosidase</keyword>
<organism evidence="1 2">
    <name type="scientific">Rheinheimera tilapiae</name>
    <dbReference type="NCBI Taxonomy" id="875043"/>
    <lineage>
        <taxon>Bacteria</taxon>
        <taxon>Pseudomonadati</taxon>
        <taxon>Pseudomonadota</taxon>
        <taxon>Gammaproteobacteria</taxon>
        <taxon>Chromatiales</taxon>
        <taxon>Chromatiaceae</taxon>
        <taxon>Rheinheimera</taxon>
    </lineage>
</organism>
<dbReference type="Proteomes" id="UP001589813">
    <property type="component" value="Unassembled WGS sequence"/>
</dbReference>
<keyword evidence="1" id="KW-0378">Hydrolase</keyword>
<dbReference type="GO" id="GO:0008725">
    <property type="term" value="F:DNA-3-methyladenine glycosylase activity"/>
    <property type="evidence" value="ECO:0007669"/>
    <property type="project" value="UniProtKB-EC"/>
</dbReference>
<evidence type="ECO:0000313" key="1">
    <source>
        <dbReference type="EMBL" id="MFC0046753.1"/>
    </source>
</evidence>
<gene>
    <name evidence="1" type="ORF">ACFFJP_00455</name>
</gene>
<dbReference type="EMBL" id="JBHLXP010000001">
    <property type="protein sequence ID" value="MFC0046753.1"/>
    <property type="molecule type" value="Genomic_DNA"/>
</dbReference>
<dbReference type="InterPro" id="IPR052891">
    <property type="entry name" value="DNA-3mA_glycosylase"/>
</dbReference>
<dbReference type="PANTHER" id="PTHR30037">
    <property type="entry name" value="DNA-3-METHYLADENINE GLYCOSYLASE 1"/>
    <property type="match status" value="1"/>
</dbReference>
<keyword evidence="2" id="KW-1185">Reference proteome</keyword>
<proteinExistence type="predicted"/>
<dbReference type="EC" id="3.2.2.20" evidence="1"/>
<sequence>MVEQFSSIYQRAADRKGGTAALEALSGKPLSPSQLKSYSNADWLSAFSKKVFQSGFVWRVVEQKWPGFREVFFDFAPEKILLLSDEMLAAKATDPRIIRNAGKVLSIQANAQMIYELELEYGPFSALIADWPGERIIELWALLKKRGARLGGNTGAYSLRAMGKDTFLLSQDVEAYLRAYQVIDGGLTSQSSLKKIQAQFNDWQQQSGRSLQQISQIVSMSVGDNRVGFATGTTD</sequence>